<sequence>MSDDPFAEPEDSDRTVIRPRPGGRPATPPPMAAPAPAMAAGGPAGPMVALPVIGVNPLAAAAAPVMGAAIRLLGRFQHPQPDQLRRSMVEAVREFERRALATGLDTQSLRAARYALCAMIDDMVLSTPWGANSPWSQQSLTSIFHNEVAGGERFFEILKQMEEDPARHGQVVELMYLCLSLGFVGRYRVQQRGIASLTEFRDALYRVIRQRRGEFERELSVRWRGIPAGHKPLAQRVPLWLIGTVTAFLLACIYLGFNFSLAGDADALAGRYAQLPPSAPLLPPRPPGAPPPPPAQPAPPPAPSAALPRLRSFLAPEIQQRLVDVLEDSQTITIRVANNNMFALGQASLNAPAIPLLERVAQALNDEVGAVLVTGHTDSSPIRTARFPSNWHLSQARAETVARLVAGKLANPNRVRAEGKADTQPIASNETREGQQANRRTDIILVKAGDSQ</sequence>
<dbReference type="Gene3D" id="1.25.40.590">
    <property type="entry name" value="Type IV / VI secretion system, DotU"/>
    <property type="match status" value="1"/>
</dbReference>
<keyword evidence="3" id="KW-0812">Transmembrane</keyword>
<dbReference type="EMBL" id="JAFIRR010000109">
    <property type="protein sequence ID" value="MCO6417944.1"/>
    <property type="molecule type" value="Genomic_DNA"/>
</dbReference>
<dbReference type="Pfam" id="PF00691">
    <property type="entry name" value="OmpA"/>
    <property type="match status" value="1"/>
</dbReference>
<organism evidence="5 6">
    <name type="scientific">Siccirubricoccus soli</name>
    <dbReference type="NCBI Taxonomy" id="2899147"/>
    <lineage>
        <taxon>Bacteria</taxon>
        <taxon>Pseudomonadati</taxon>
        <taxon>Pseudomonadota</taxon>
        <taxon>Alphaproteobacteria</taxon>
        <taxon>Acetobacterales</taxon>
        <taxon>Roseomonadaceae</taxon>
        <taxon>Siccirubricoccus</taxon>
    </lineage>
</organism>
<evidence type="ECO:0000313" key="5">
    <source>
        <dbReference type="EMBL" id="MCO6417944.1"/>
    </source>
</evidence>
<feature type="compositionally biased region" description="Pro residues" evidence="2">
    <location>
        <begin position="279"/>
        <end position="303"/>
    </location>
</feature>
<dbReference type="NCBIfam" id="TIGR03350">
    <property type="entry name" value="type_VI_ompA"/>
    <property type="match status" value="1"/>
</dbReference>
<dbReference type="InterPro" id="IPR038522">
    <property type="entry name" value="T4/T6SS_DotU_sf"/>
</dbReference>
<dbReference type="RefSeq" id="WP_252954577.1">
    <property type="nucleotide sequence ID" value="NZ_JAFIRR010000109.1"/>
</dbReference>
<dbReference type="Gene3D" id="3.30.1330.60">
    <property type="entry name" value="OmpA-like domain"/>
    <property type="match status" value="1"/>
</dbReference>
<feature type="compositionally biased region" description="Polar residues" evidence="2">
    <location>
        <begin position="425"/>
        <end position="438"/>
    </location>
</feature>
<evidence type="ECO:0000256" key="3">
    <source>
        <dbReference type="SAM" id="Phobius"/>
    </source>
</evidence>
<dbReference type="PROSITE" id="PS51123">
    <property type="entry name" value="OMPA_2"/>
    <property type="match status" value="1"/>
</dbReference>
<name>A0ABT1D9T1_9PROT</name>
<dbReference type="NCBIfam" id="NF038228">
    <property type="entry name" value="IcmH_DotU_IVB"/>
    <property type="match status" value="1"/>
</dbReference>
<feature type="domain" description="OmpA-like" evidence="4">
    <location>
        <begin position="329"/>
        <end position="449"/>
    </location>
</feature>
<dbReference type="NCBIfam" id="TIGR03349">
    <property type="entry name" value="IV_VI_DotU"/>
    <property type="match status" value="1"/>
</dbReference>
<dbReference type="PANTHER" id="PTHR38033">
    <property type="entry name" value="MEMBRANE PROTEIN-RELATED"/>
    <property type="match status" value="1"/>
</dbReference>
<feature type="region of interest" description="Disordered" evidence="2">
    <location>
        <begin position="1"/>
        <end position="37"/>
    </location>
</feature>
<dbReference type="InterPro" id="IPR017732">
    <property type="entry name" value="T4/T6SS_DotU"/>
</dbReference>
<dbReference type="InterPro" id="IPR036737">
    <property type="entry name" value="OmpA-like_sf"/>
</dbReference>
<proteinExistence type="predicted"/>
<feature type="region of interest" description="Disordered" evidence="2">
    <location>
        <begin position="279"/>
        <end position="306"/>
    </location>
</feature>
<feature type="compositionally biased region" description="Acidic residues" evidence="2">
    <location>
        <begin position="1"/>
        <end position="11"/>
    </location>
</feature>
<dbReference type="CDD" id="cd07185">
    <property type="entry name" value="OmpA_C-like"/>
    <property type="match status" value="1"/>
</dbReference>
<gene>
    <name evidence="5" type="primary">icmH</name>
    <name evidence="5" type="ORF">JYK14_17500</name>
</gene>
<keyword evidence="1 3" id="KW-0472">Membrane</keyword>
<evidence type="ECO:0000256" key="1">
    <source>
        <dbReference type="PROSITE-ProRule" id="PRU00473"/>
    </source>
</evidence>
<reference evidence="5 6" key="1">
    <citation type="submission" date="2021-12" db="EMBL/GenBank/DDBJ databases">
        <title>Siccirubricoccus leaddurans sp. nov., a high concentration Zn2+ tolerance bacterium.</title>
        <authorList>
            <person name="Cao Y."/>
        </authorList>
    </citation>
    <scope>NUCLEOTIDE SEQUENCE [LARGE SCALE GENOMIC DNA]</scope>
    <source>
        <strain evidence="5 6">KC 17139</strain>
    </source>
</reference>
<dbReference type="InterPro" id="IPR017733">
    <property type="entry name" value="OmpA-like_dom_proteobacteria"/>
</dbReference>
<accession>A0ABT1D9T1</accession>
<comment type="caution">
    <text evidence="5">The sequence shown here is derived from an EMBL/GenBank/DDBJ whole genome shotgun (WGS) entry which is preliminary data.</text>
</comment>
<dbReference type="SUPFAM" id="SSF103088">
    <property type="entry name" value="OmpA-like"/>
    <property type="match status" value="1"/>
</dbReference>
<feature type="transmembrane region" description="Helical" evidence="3">
    <location>
        <begin position="48"/>
        <end position="70"/>
    </location>
</feature>
<dbReference type="PANTHER" id="PTHR38033:SF1">
    <property type="entry name" value="DOTU FAMILY TYPE IV_VI SECRETION SYSTEM PROTEIN"/>
    <property type="match status" value="1"/>
</dbReference>
<protein>
    <submittedName>
        <fullName evidence="5">Type IVB secretion system protein IcmH/DotU</fullName>
    </submittedName>
</protein>
<evidence type="ECO:0000259" key="4">
    <source>
        <dbReference type="PROSITE" id="PS51123"/>
    </source>
</evidence>
<dbReference type="Proteomes" id="UP001523392">
    <property type="component" value="Unassembled WGS sequence"/>
</dbReference>
<dbReference type="InterPro" id="IPR006665">
    <property type="entry name" value="OmpA-like"/>
</dbReference>
<dbReference type="Pfam" id="PF09850">
    <property type="entry name" value="DotU"/>
    <property type="match status" value="1"/>
</dbReference>
<keyword evidence="3" id="KW-1133">Transmembrane helix</keyword>
<evidence type="ECO:0000256" key="2">
    <source>
        <dbReference type="SAM" id="MobiDB-lite"/>
    </source>
</evidence>
<evidence type="ECO:0000313" key="6">
    <source>
        <dbReference type="Proteomes" id="UP001523392"/>
    </source>
</evidence>
<keyword evidence="6" id="KW-1185">Reference proteome</keyword>
<feature type="region of interest" description="Disordered" evidence="2">
    <location>
        <begin position="417"/>
        <end position="452"/>
    </location>
</feature>
<feature type="transmembrane region" description="Helical" evidence="3">
    <location>
        <begin position="237"/>
        <end position="257"/>
    </location>
</feature>